<name>A0AAN8R845_9TELE</name>
<keyword evidence="5" id="KW-1185">Reference proteome</keyword>
<gene>
    <name evidence="4" type="ORF">J4Q44_G00022740</name>
</gene>
<keyword evidence="1" id="KW-0862">Zinc</keyword>
<accession>A0AAN8R845</accession>
<feature type="region of interest" description="Disordered" evidence="2">
    <location>
        <begin position="345"/>
        <end position="384"/>
    </location>
</feature>
<evidence type="ECO:0000259" key="3">
    <source>
        <dbReference type="PROSITE" id="PS50157"/>
    </source>
</evidence>
<dbReference type="SMART" id="SM00355">
    <property type="entry name" value="ZnF_C2H2"/>
    <property type="match status" value="2"/>
</dbReference>
<keyword evidence="1" id="KW-0863">Zinc-finger</keyword>
<organism evidence="4 5">
    <name type="scientific">Coregonus suidteri</name>
    <dbReference type="NCBI Taxonomy" id="861788"/>
    <lineage>
        <taxon>Eukaryota</taxon>
        <taxon>Metazoa</taxon>
        <taxon>Chordata</taxon>
        <taxon>Craniata</taxon>
        <taxon>Vertebrata</taxon>
        <taxon>Euteleostomi</taxon>
        <taxon>Actinopterygii</taxon>
        <taxon>Neopterygii</taxon>
        <taxon>Teleostei</taxon>
        <taxon>Protacanthopterygii</taxon>
        <taxon>Salmoniformes</taxon>
        <taxon>Salmonidae</taxon>
        <taxon>Coregoninae</taxon>
        <taxon>Coregonus</taxon>
    </lineage>
</organism>
<dbReference type="GO" id="GO:0008270">
    <property type="term" value="F:zinc ion binding"/>
    <property type="evidence" value="ECO:0007669"/>
    <property type="project" value="UniProtKB-KW"/>
</dbReference>
<dbReference type="Proteomes" id="UP001356427">
    <property type="component" value="Unassembled WGS sequence"/>
</dbReference>
<evidence type="ECO:0000256" key="1">
    <source>
        <dbReference type="PROSITE-ProRule" id="PRU00042"/>
    </source>
</evidence>
<evidence type="ECO:0000256" key="2">
    <source>
        <dbReference type="SAM" id="MobiDB-lite"/>
    </source>
</evidence>
<keyword evidence="1" id="KW-0479">Metal-binding</keyword>
<dbReference type="PROSITE" id="PS50157">
    <property type="entry name" value="ZINC_FINGER_C2H2_2"/>
    <property type="match status" value="1"/>
</dbReference>
<feature type="domain" description="C2H2-type" evidence="3">
    <location>
        <begin position="198"/>
        <end position="226"/>
    </location>
</feature>
<dbReference type="AlphaFoldDB" id="A0AAN8R845"/>
<protein>
    <recommendedName>
        <fullName evidence="3">C2H2-type domain-containing protein</fullName>
    </recommendedName>
</protein>
<proteinExistence type="predicted"/>
<comment type="caution">
    <text evidence="4">The sequence shown here is derived from an EMBL/GenBank/DDBJ whole genome shotgun (WGS) entry which is preliminary data.</text>
</comment>
<evidence type="ECO:0000313" key="5">
    <source>
        <dbReference type="Proteomes" id="UP001356427"/>
    </source>
</evidence>
<sequence length="384" mass="42538">MPGHCQYVNQREANLSADNHKRNPSSSAASISFRPEGWIHLEMPPKNRGRPGFDLTGYPTAPQSSASPEEEALDLIPKKIYCHNCGWRDSLRNSSFCAQCPVVLRDPILDLSLDMEPNLSQTTAEPTWDSPPQLPSPDAIDLGYSSFSFPPSLEASQSVFQTPEPDVVSPGPLLCRFCQETFALPILLHHHVKERHRHPCNMCCRIFKNGILLIKHQVNMHSLALPCHPRPALSKCGPGRPKCVAHMLLKPYTRPKPTHVCQACSREFWSPGVLHKHKCNPRLVQCITCGDYFGSHHLFCKHKSQNLCSNAWRAIGKAMAQAAYAAAQAAQGKLNKPTEGEFRCHLPDLGDSTTSHHHSDSSLHSSNEEGLQSVDRSGAESPYA</sequence>
<dbReference type="PROSITE" id="PS00028">
    <property type="entry name" value="ZINC_FINGER_C2H2_1"/>
    <property type="match status" value="2"/>
</dbReference>
<evidence type="ECO:0000313" key="4">
    <source>
        <dbReference type="EMBL" id="KAK6326629.1"/>
    </source>
</evidence>
<dbReference type="InterPro" id="IPR013087">
    <property type="entry name" value="Znf_C2H2_type"/>
</dbReference>
<dbReference type="EMBL" id="JAGTTL010000002">
    <property type="protein sequence ID" value="KAK6326629.1"/>
    <property type="molecule type" value="Genomic_DNA"/>
</dbReference>
<reference evidence="4 5" key="1">
    <citation type="submission" date="2021-04" db="EMBL/GenBank/DDBJ databases">
        <authorList>
            <person name="De Guttry C."/>
            <person name="Zahm M."/>
            <person name="Klopp C."/>
            <person name="Cabau C."/>
            <person name="Louis A."/>
            <person name="Berthelot C."/>
            <person name="Parey E."/>
            <person name="Roest Crollius H."/>
            <person name="Montfort J."/>
            <person name="Robinson-Rechavi M."/>
            <person name="Bucao C."/>
            <person name="Bouchez O."/>
            <person name="Gislard M."/>
            <person name="Lluch J."/>
            <person name="Milhes M."/>
            <person name="Lampietro C."/>
            <person name="Lopez Roques C."/>
            <person name="Donnadieu C."/>
            <person name="Braasch I."/>
            <person name="Desvignes T."/>
            <person name="Postlethwait J."/>
            <person name="Bobe J."/>
            <person name="Wedekind C."/>
            <person name="Guiguen Y."/>
        </authorList>
    </citation>
    <scope>NUCLEOTIDE SEQUENCE [LARGE SCALE GENOMIC DNA]</scope>
    <source>
        <strain evidence="4">Cs_M1</strain>
        <tissue evidence="4">Blood</tissue>
    </source>
</reference>